<gene>
    <name evidence="4" type="ORF">SAMN05421877_11256</name>
</gene>
<evidence type="ECO:0000259" key="2">
    <source>
        <dbReference type="Pfam" id="PF01841"/>
    </source>
</evidence>
<sequence>MVNYYQLFMKSIYLILAMLMACAMGNAQENPLPKIHIRNFTDDLKKTDTTAHAIVLFEHGRTELQYVEGDEQLMIVHVKHVRIKILDKEGFDEANVKLRLYKSGNEEEYIKELKGRTLNYENGQVQETEMKREAVFNEKASQYANELKFTLPNIKENSIIEYSYRLYSPFIRNFRTWYFQSNLPKLHSEYVAVIPATFDYNVSMKGYYGLTEQKDEILREHFLYGGNRQDCSKLIYIMKDIPAFKDEGFMLAPINYISSINFELRSYTRPAGGVTNFAKTWANIDEELMADKDFGGQIKNKGAFKELLPTMVDSATTNLAKAKNIYYYIQDHIAWNEVGGKYAEKGIKKALAEKKGNIADINLALVAAMNAADIEAYPVIFSHRTTGIPGLLYPVLTDFNGVLCMVKIDGKDYLLDASVNMLPFGELSLESINYKGRVIYSKGKSDWVDLVNTTPSKNIYNVLAVLDSTGKITGTLRIQSTGLKALAKRNTIDEYPSLEEYEEKLMENSGNFRIKKSKVDNLNNLEKSLFEELTFEIDLRDNFNDLRYVLNPMIYNRITKNPFTLEQRNYPVDLGAEESELYNFNFTLPNGYVLKDKPKDISMTLPEQAAKYTFKSAIEGNNLMIQQQISMNKAIYTSDEYFFLKELYARIIQQQQKDFQFAKQ</sequence>
<evidence type="ECO:0000313" key="5">
    <source>
        <dbReference type="Proteomes" id="UP000236731"/>
    </source>
</evidence>
<protein>
    <submittedName>
        <fullName evidence="4">Transglutaminase-like superfamily protein</fullName>
    </submittedName>
</protein>
<dbReference type="InterPro" id="IPR038765">
    <property type="entry name" value="Papain-like_cys_pep_sf"/>
</dbReference>
<keyword evidence="5" id="KW-1185">Reference proteome</keyword>
<feature type="signal peptide" evidence="1">
    <location>
        <begin position="1"/>
        <end position="29"/>
    </location>
</feature>
<organism evidence="4 5">
    <name type="scientific">Sphingobacterium lactis</name>
    <dbReference type="NCBI Taxonomy" id="797291"/>
    <lineage>
        <taxon>Bacteria</taxon>
        <taxon>Pseudomonadati</taxon>
        <taxon>Bacteroidota</taxon>
        <taxon>Sphingobacteriia</taxon>
        <taxon>Sphingobacteriales</taxon>
        <taxon>Sphingobacteriaceae</taxon>
        <taxon>Sphingobacterium</taxon>
    </lineage>
</organism>
<dbReference type="Gene3D" id="2.60.120.1130">
    <property type="match status" value="1"/>
</dbReference>
<dbReference type="Pfam" id="PF01841">
    <property type="entry name" value="Transglut_core"/>
    <property type="match status" value="1"/>
</dbReference>
<dbReference type="Proteomes" id="UP000236731">
    <property type="component" value="Unassembled WGS sequence"/>
</dbReference>
<dbReference type="SUPFAM" id="SSF54001">
    <property type="entry name" value="Cysteine proteinases"/>
    <property type="match status" value="1"/>
</dbReference>
<dbReference type="InterPro" id="IPR002931">
    <property type="entry name" value="Transglutaminase-like"/>
</dbReference>
<dbReference type="InterPro" id="IPR024618">
    <property type="entry name" value="DUF3857"/>
</dbReference>
<dbReference type="Gene3D" id="3.10.620.30">
    <property type="match status" value="1"/>
</dbReference>
<evidence type="ECO:0000259" key="3">
    <source>
        <dbReference type="Pfam" id="PF12969"/>
    </source>
</evidence>
<dbReference type="Gene3D" id="2.60.40.3140">
    <property type="match status" value="1"/>
</dbReference>
<dbReference type="EMBL" id="FNUT01000012">
    <property type="protein sequence ID" value="SEG65625.1"/>
    <property type="molecule type" value="Genomic_DNA"/>
</dbReference>
<accession>A0A1H6BYW0</accession>
<feature type="chain" id="PRO_5009294233" evidence="1">
    <location>
        <begin position="30"/>
        <end position="664"/>
    </location>
</feature>
<keyword evidence="1" id="KW-0732">Signal</keyword>
<evidence type="ECO:0000256" key="1">
    <source>
        <dbReference type="SAM" id="SignalP"/>
    </source>
</evidence>
<name>A0A1H6BYW0_9SPHI</name>
<dbReference type="AlphaFoldDB" id="A0A1H6BYW0"/>
<evidence type="ECO:0000313" key="4">
    <source>
        <dbReference type="EMBL" id="SEG65625.1"/>
    </source>
</evidence>
<proteinExistence type="predicted"/>
<reference evidence="5" key="1">
    <citation type="submission" date="2016-10" db="EMBL/GenBank/DDBJ databases">
        <authorList>
            <person name="Varghese N."/>
            <person name="Submissions S."/>
        </authorList>
    </citation>
    <scope>NUCLEOTIDE SEQUENCE [LARGE SCALE GENOMIC DNA]</scope>
    <source>
        <strain evidence="5">DSM 22361</strain>
    </source>
</reference>
<feature type="domain" description="Transglutaminase-like" evidence="2">
    <location>
        <begin position="309"/>
        <end position="379"/>
    </location>
</feature>
<feature type="domain" description="DUF3857" evidence="3">
    <location>
        <begin position="78"/>
        <end position="213"/>
    </location>
</feature>
<dbReference type="Pfam" id="PF12969">
    <property type="entry name" value="DUF3857"/>
    <property type="match status" value="1"/>
</dbReference>